<protein>
    <submittedName>
        <fullName evidence="2">Acetyltransferase (GNAT) domain</fullName>
    </submittedName>
</protein>
<keyword evidence="2" id="KW-0808">Transferase</keyword>
<name>A0A7M2YZA2_9ACTN</name>
<reference evidence="3" key="2">
    <citation type="journal article" date="2019" name="MicrobiologyOpen">
        <title>High-quality draft genome sequence of Gaiella occulta isolated from a 150 meter deep mineral water borehole and comparison with the genome sequences of other deep-branching lineages of the phylum Actinobacteria.</title>
        <authorList>
            <person name="Severino R."/>
            <person name="Froufe H.J.C."/>
            <person name="Barroso C."/>
            <person name="Albuquerque L."/>
            <person name="Lobo-da-Cunha A."/>
            <person name="da Costa M.S."/>
            <person name="Egas C."/>
        </authorList>
    </citation>
    <scope>NUCLEOTIDE SEQUENCE [LARGE SCALE GENOMIC DNA]</scope>
    <source>
        <strain evidence="3">F2-233</strain>
    </source>
</reference>
<keyword evidence="3" id="KW-1185">Reference proteome</keyword>
<dbReference type="Gene3D" id="3.40.630.30">
    <property type="match status" value="1"/>
</dbReference>
<organism evidence="2 3">
    <name type="scientific">Gaiella occulta</name>
    <dbReference type="NCBI Taxonomy" id="1002870"/>
    <lineage>
        <taxon>Bacteria</taxon>
        <taxon>Bacillati</taxon>
        <taxon>Actinomycetota</taxon>
        <taxon>Thermoleophilia</taxon>
        <taxon>Gaiellales</taxon>
        <taxon>Gaiellaceae</taxon>
        <taxon>Gaiella</taxon>
    </lineage>
</organism>
<sequence>MSGQGPQRYVFDVLRSDEELRGIEAEWLELFGRSLTRNPFAHPAWVTSWLRHFVGDERRRLVLTARSGGELMGVAPFYKRTYRLGPIRARCLQVAGGSPRPEDPLTEMSEILVARERWRTTMRALVQHVIVGNLGSYDWIGLTMTPEQGWFDDEWVPEAWQRRGVFAAHKGIRPFVLLPLPASWEELALKRNLKEAIRRSKNRLAALDGSSEVVFAEGEAVPEAVRRVQALHRRRAAMRDHLPHSDYFDEEAYARFARDASAGLAATGHASVALCHVDANPVAGRVVLRAHGDVFLSFSGVDPAYWHLGAATALIVASIREAISRRERTLNLSLNPDPAKLRWSNQLEFHNEFLVVAPSRRARAALQLFWQVRAGKSLAGRRQVIKQRGRS</sequence>
<dbReference type="OrthoDB" id="9808976at2"/>
<dbReference type="InterPro" id="IPR038740">
    <property type="entry name" value="BioF2-like_GNAT_dom"/>
</dbReference>
<reference evidence="2 3" key="1">
    <citation type="submission" date="2018-07" db="EMBL/GenBank/DDBJ databases">
        <title>High-quality-draft genome sequence of Gaiella occulta.</title>
        <authorList>
            <person name="Severino R."/>
            <person name="Froufe H.J.C."/>
            <person name="Rainey F.A."/>
            <person name="Barroso C."/>
            <person name="Albuquerque L."/>
            <person name="Lobo-Da-Cunha A."/>
            <person name="Da Costa M.S."/>
            <person name="Egas C."/>
        </authorList>
    </citation>
    <scope>NUCLEOTIDE SEQUENCE [LARGE SCALE GENOMIC DNA]</scope>
    <source>
        <strain evidence="2 3">F2-233</strain>
    </source>
</reference>
<dbReference type="RefSeq" id="WP_114795562.1">
    <property type="nucleotide sequence ID" value="NZ_QQZY01000002.1"/>
</dbReference>
<evidence type="ECO:0000313" key="2">
    <source>
        <dbReference type="EMBL" id="RDI75349.1"/>
    </source>
</evidence>
<dbReference type="GO" id="GO:0016740">
    <property type="term" value="F:transferase activity"/>
    <property type="evidence" value="ECO:0007669"/>
    <property type="project" value="UniProtKB-KW"/>
</dbReference>
<dbReference type="InterPro" id="IPR016181">
    <property type="entry name" value="Acyl_CoA_acyltransferase"/>
</dbReference>
<evidence type="ECO:0000313" key="3">
    <source>
        <dbReference type="Proteomes" id="UP000254134"/>
    </source>
</evidence>
<dbReference type="EMBL" id="QQZY01000002">
    <property type="protein sequence ID" value="RDI75349.1"/>
    <property type="molecule type" value="Genomic_DNA"/>
</dbReference>
<accession>A0A7M2YZA2</accession>
<feature type="domain" description="BioF2-like acetyltransferase" evidence="1">
    <location>
        <begin position="192"/>
        <end position="333"/>
    </location>
</feature>
<dbReference type="Proteomes" id="UP000254134">
    <property type="component" value="Unassembled WGS sequence"/>
</dbReference>
<comment type="caution">
    <text evidence="2">The sequence shown here is derived from an EMBL/GenBank/DDBJ whole genome shotgun (WGS) entry which is preliminary data.</text>
</comment>
<proteinExistence type="predicted"/>
<dbReference type="AlphaFoldDB" id="A0A7M2YZA2"/>
<dbReference type="SUPFAM" id="SSF55729">
    <property type="entry name" value="Acyl-CoA N-acyltransferases (Nat)"/>
    <property type="match status" value="1"/>
</dbReference>
<dbReference type="Pfam" id="PF13480">
    <property type="entry name" value="Acetyltransf_6"/>
    <property type="match status" value="1"/>
</dbReference>
<evidence type="ECO:0000259" key="1">
    <source>
        <dbReference type="Pfam" id="PF13480"/>
    </source>
</evidence>
<gene>
    <name evidence="2" type="ORF">Gocc_1147</name>
</gene>